<evidence type="ECO:0000256" key="3">
    <source>
        <dbReference type="ARBA" id="ARBA00022837"/>
    </source>
</evidence>
<dbReference type="InterPro" id="IPR018247">
    <property type="entry name" value="EF_Hand_1_Ca_BS"/>
</dbReference>
<dbReference type="PROSITE" id="PS00018">
    <property type="entry name" value="EF_HAND_1"/>
    <property type="match status" value="3"/>
</dbReference>
<dbReference type="SUPFAM" id="SSF47473">
    <property type="entry name" value="EF-hand"/>
    <property type="match status" value="1"/>
</dbReference>
<name>A0A914W2J9_9BILA</name>
<proteinExistence type="predicted"/>
<dbReference type="InterPro" id="IPR050145">
    <property type="entry name" value="Centrin_CML-like"/>
</dbReference>
<evidence type="ECO:0000256" key="1">
    <source>
        <dbReference type="ARBA" id="ARBA00022723"/>
    </source>
</evidence>
<keyword evidence="5" id="KW-1185">Reference proteome</keyword>
<dbReference type="FunFam" id="1.10.238.10:FF:000336">
    <property type="entry name" value="HLH domain-containing protein"/>
    <property type="match status" value="1"/>
</dbReference>
<dbReference type="FunFam" id="1.10.238.10:FF:000355">
    <property type="entry name" value="Uncharacterized calcium-binding protein B0563.7"/>
    <property type="match status" value="1"/>
</dbReference>
<feature type="domain" description="EF-hand" evidence="4">
    <location>
        <begin position="81"/>
        <end position="116"/>
    </location>
</feature>
<feature type="domain" description="EF-hand" evidence="4">
    <location>
        <begin position="43"/>
        <end position="78"/>
    </location>
</feature>
<evidence type="ECO:0000313" key="5">
    <source>
        <dbReference type="Proteomes" id="UP000887566"/>
    </source>
</evidence>
<dbReference type="Pfam" id="PF13499">
    <property type="entry name" value="EF-hand_7"/>
    <property type="match status" value="2"/>
</dbReference>
<accession>A0A914W2J9</accession>
<dbReference type="WBParaSite" id="PSAMB.scaffold288size58989.g4227.t1">
    <property type="protein sequence ID" value="PSAMB.scaffold288size58989.g4227.t1"/>
    <property type="gene ID" value="PSAMB.scaffold288size58989.g4227"/>
</dbReference>
<dbReference type="Gene3D" id="1.10.238.10">
    <property type="entry name" value="EF-hand"/>
    <property type="match status" value="2"/>
</dbReference>
<keyword evidence="3" id="KW-0106">Calcium</keyword>
<dbReference type="GO" id="GO:0005509">
    <property type="term" value="F:calcium ion binding"/>
    <property type="evidence" value="ECO:0007669"/>
    <property type="project" value="InterPro"/>
</dbReference>
<feature type="domain" description="EF-hand" evidence="4">
    <location>
        <begin position="7"/>
        <end position="42"/>
    </location>
</feature>
<evidence type="ECO:0000259" key="4">
    <source>
        <dbReference type="PROSITE" id="PS50222"/>
    </source>
</evidence>
<evidence type="ECO:0000313" key="6">
    <source>
        <dbReference type="WBParaSite" id="PSAMB.scaffold288size58989.g4227.t1"/>
    </source>
</evidence>
<dbReference type="CDD" id="cd00051">
    <property type="entry name" value="EFh"/>
    <property type="match status" value="1"/>
</dbReference>
<sequence>MALYTADELVEYRQVFALFDTDGSGAIGTDELGEAMRSMGMNANQKELEQLIREVDADGNGEIDFDEFCACMKKMTGKKATDDEITRECFNVFDQDSNGVVSESEFKHVMREIGGFDDRFSEEIFREIDVAGSGHLNYDEFALMVADYLLNDNQNE</sequence>
<keyword evidence="1" id="KW-0479">Metal-binding</keyword>
<feature type="domain" description="EF-hand" evidence="4">
    <location>
        <begin position="122"/>
        <end position="151"/>
    </location>
</feature>
<dbReference type="SMART" id="SM00054">
    <property type="entry name" value="EFh"/>
    <property type="match status" value="4"/>
</dbReference>
<organism evidence="5 6">
    <name type="scientific">Plectus sambesii</name>
    <dbReference type="NCBI Taxonomy" id="2011161"/>
    <lineage>
        <taxon>Eukaryota</taxon>
        <taxon>Metazoa</taxon>
        <taxon>Ecdysozoa</taxon>
        <taxon>Nematoda</taxon>
        <taxon>Chromadorea</taxon>
        <taxon>Plectida</taxon>
        <taxon>Plectina</taxon>
        <taxon>Plectoidea</taxon>
        <taxon>Plectidae</taxon>
        <taxon>Plectus</taxon>
    </lineage>
</organism>
<dbReference type="Proteomes" id="UP000887566">
    <property type="component" value="Unplaced"/>
</dbReference>
<keyword evidence="2" id="KW-0677">Repeat</keyword>
<dbReference type="AlphaFoldDB" id="A0A914W2J9"/>
<dbReference type="PROSITE" id="PS50222">
    <property type="entry name" value="EF_HAND_2"/>
    <property type="match status" value="4"/>
</dbReference>
<dbReference type="InterPro" id="IPR011992">
    <property type="entry name" value="EF-hand-dom_pair"/>
</dbReference>
<dbReference type="InterPro" id="IPR002048">
    <property type="entry name" value="EF_hand_dom"/>
</dbReference>
<dbReference type="PANTHER" id="PTHR23050">
    <property type="entry name" value="CALCIUM BINDING PROTEIN"/>
    <property type="match status" value="1"/>
</dbReference>
<reference evidence="6" key="1">
    <citation type="submission" date="2022-11" db="UniProtKB">
        <authorList>
            <consortium name="WormBaseParasite"/>
        </authorList>
    </citation>
    <scope>IDENTIFICATION</scope>
</reference>
<protein>
    <submittedName>
        <fullName evidence="6">EF-hand domain-containing protein</fullName>
    </submittedName>
</protein>
<evidence type="ECO:0000256" key="2">
    <source>
        <dbReference type="ARBA" id="ARBA00022737"/>
    </source>
</evidence>